<dbReference type="SUPFAM" id="SSF144010">
    <property type="entry name" value="CofE-like"/>
    <property type="match status" value="1"/>
</dbReference>
<keyword evidence="3" id="KW-1185">Reference proteome</keyword>
<comment type="caution">
    <text evidence="2">The sequence shown here is derived from an EMBL/GenBank/DDBJ whole genome shotgun (WGS) entry which is preliminary data.</text>
</comment>
<dbReference type="Proteomes" id="UP000037267">
    <property type="component" value="Unassembled WGS sequence"/>
</dbReference>
<evidence type="ECO:0000259" key="1">
    <source>
        <dbReference type="Pfam" id="PF01996"/>
    </source>
</evidence>
<feature type="domain" description="Coenzyme F420:L-glutamate ligase-like" evidence="1">
    <location>
        <begin position="11"/>
        <end position="387"/>
    </location>
</feature>
<dbReference type="PANTHER" id="PTHR47917:SF2">
    <property type="entry name" value="COENZYME F420:L-GLUTAMATE LIGASE-LIKE DOMAIN-CONTAINING PROTEIN"/>
    <property type="match status" value="1"/>
</dbReference>
<sequence length="395" mass="44276">MARTVGTTARGIRTPIIKEGDDLANIVVNSIMESMKDEGYTLRDRDVIGITESLVARSQGNYVSIEDIASDISKKFEGDIAVMFPILSRNRFSSILQGIALSGKKIHLFLNYPSDEVGNHLMDIDKMDELGVNPYTDFLTEEKYRELFGKNVEHPFTGIDYVKMYRDIVNNENIEIYLTNDPREALRYTKEILVANIHERHRTKRILKKAGAERVYGLDEILNESINGSGFNPEYGLLGSNKATDNTVKLFPRDCSEIVNNIQKIIKEKTGKNVEVMVYGDGAFKDPVGKIWELADPIVSPGYTEGLKGTPNEIKLKYIADNELKDMKNNEMVDEIKKKIKEKEENISGEAQSLGTTPRQITDLLGSLCDLISGSGDKGTPVVLIQGYFDNYATE</sequence>
<dbReference type="PANTHER" id="PTHR47917">
    <property type="match status" value="1"/>
</dbReference>
<dbReference type="Gene3D" id="3.30.1330.100">
    <property type="entry name" value="CofE-like"/>
    <property type="match status" value="1"/>
</dbReference>
<dbReference type="Pfam" id="PF01996">
    <property type="entry name" value="F420_ligase"/>
    <property type="match status" value="1"/>
</dbReference>
<dbReference type="InterPro" id="IPR002847">
    <property type="entry name" value="F420-0_gamma-glut_ligase-dom"/>
</dbReference>
<gene>
    <name evidence="2" type="ORF">CLPU_12c00150</name>
</gene>
<name>A0A0L0W8G8_GOTPU</name>
<dbReference type="OrthoDB" id="950at2"/>
<dbReference type="EMBL" id="LGSS01000012">
    <property type="protein sequence ID" value="KNF07742.1"/>
    <property type="molecule type" value="Genomic_DNA"/>
</dbReference>
<protein>
    <recommendedName>
        <fullName evidence="1">Coenzyme F420:L-glutamate ligase-like domain-containing protein</fullName>
    </recommendedName>
</protein>
<reference evidence="3" key="1">
    <citation type="submission" date="2015-07" db="EMBL/GenBank/DDBJ databases">
        <title>Draft genome sequence of the purine-degrading Gottschalkia purinilyticum DSM 1384 (formerly Clostridium purinilyticum).</title>
        <authorList>
            <person name="Poehlein A."/>
            <person name="Schiel-Bengelsdorf B."/>
            <person name="Bengelsdorf F.R."/>
            <person name="Daniel R."/>
            <person name="Duerre P."/>
        </authorList>
    </citation>
    <scope>NUCLEOTIDE SEQUENCE [LARGE SCALE GENOMIC DNA]</scope>
    <source>
        <strain evidence="3">DSM 1384</strain>
    </source>
</reference>
<dbReference type="AlphaFoldDB" id="A0A0L0W8G8"/>
<dbReference type="RefSeq" id="WP_050355873.1">
    <property type="nucleotide sequence ID" value="NZ_LGSS01000012.1"/>
</dbReference>
<dbReference type="PATRIC" id="fig|1503.3.peg.297"/>
<evidence type="ECO:0000313" key="3">
    <source>
        <dbReference type="Proteomes" id="UP000037267"/>
    </source>
</evidence>
<evidence type="ECO:0000313" key="2">
    <source>
        <dbReference type="EMBL" id="KNF07742.1"/>
    </source>
</evidence>
<proteinExistence type="predicted"/>
<dbReference type="GO" id="GO:0052618">
    <property type="term" value="F:coenzyme F420-0:L-glutamate ligase activity"/>
    <property type="evidence" value="ECO:0007669"/>
    <property type="project" value="TreeGrafter"/>
</dbReference>
<dbReference type="STRING" id="1503.CLPU_12c00150"/>
<organism evidence="2 3">
    <name type="scientific">Gottschalkia purinilytica</name>
    <name type="common">Clostridium purinilyticum</name>
    <dbReference type="NCBI Taxonomy" id="1503"/>
    <lineage>
        <taxon>Bacteria</taxon>
        <taxon>Bacillati</taxon>
        <taxon>Bacillota</taxon>
        <taxon>Tissierellia</taxon>
        <taxon>Tissierellales</taxon>
        <taxon>Gottschalkiaceae</taxon>
        <taxon>Gottschalkia</taxon>
    </lineage>
</organism>
<accession>A0A0L0W8G8</accession>